<sequence length="15" mass="1576">MPGEEGSKQQSTIAI</sequence>
<evidence type="ECO:0000313" key="1">
    <source>
        <dbReference type="EMBL" id="MCI96570.1"/>
    </source>
</evidence>
<protein>
    <submittedName>
        <fullName evidence="1">Uncharacterized protein</fullName>
    </submittedName>
</protein>
<feature type="non-terminal residue" evidence="1">
    <location>
        <position position="15"/>
    </location>
</feature>
<dbReference type="EMBL" id="LXQA011418443">
    <property type="protein sequence ID" value="MCI96570.1"/>
    <property type="molecule type" value="Genomic_DNA"/>
</dbReference>
<proteinExistence type="predicted"/>
<dbReference type="Proteomes" id="UP000265520">
    <property type="component" value="Unassembled WGS sequence"/>
</dbReference>
<comment type="caution">
    <text evidence="1">The sequence shown here is derived from an EMBL/GenBank/DDBJ whole genome shotgun (WGS) entry which is preliminary data.</text>
</comment>
<evidence type="ECO:0000313" key="2">
    <source>
        <dbReference type="Proteomes" id="UP000265520"/>
    </source>
</evidence>
<accession>A0A392WCW4</accession>
<name>A0A392WCW4_9FABA</name>
<keyword evidence="2" id="KW-1185">Reference proteome</keyword>
<organism evidence="1 2">
    <name type="scientific">Trifolium medium</name>
    <dbReference type="NCBI Taxonomy" id="97028"/>
    <lineage>
        <taxon>Eukaryota</taxon>
        <taxon>Viridiplantae</taxon>
        <taxon>Streptophyta</taxon>
        <taxon>Embryophyta</taxon>
        <taxon>Tracheophyta</taxon>
        <taxon>Spermatophyta</taxon>
        <taxon>Magnoliopsida</taxon>
        <taxon>eudicotyledons</taxon>
        <taxon>Gunneridae</taxon>
        <taxon>Pentapetalae</taxon>
        <taxon>rosids</taxon>
        <taxon>fabids</taxon>
        <taxon>Fabales</taxon>
        <taxon>Fabaceae</taxon>
        <taxon>Papilionoideae</taxon>
        <taxon>50 kb inversion clade</taxon>
        <taxon>NPAAA clade</taxon>
        <taxon>Hologalegina</taxon>
        <taxon>IRL clade</taxon>
        <taxon>Trifolieae</taxon>
        <taxon>Trifolium</taxon>
    </lineage>
</organism>
<reference evidence="1 2" key="1">
    <citation type="journal article" date="2018" name="Front. Plant Sci.">
        <title>Red Clover (Trifolium pratense) and Zigzag Clover (T. medium) - A Picture of Genomic Similarities and Differences.</title>
        <authorList>
            <person name="Dluhosova J."/>
            <person name="Istvanek J."/>
            <person name="Nedelnik J."/>
            <person name="Repkova J."/>
        </authorList>
    </citation>
    <scope>NUCLEOTIDE SEQUENCE [LARGE SCALE GENOMIC DNA]</scope>
    <source>
        <strain evidence="2">cv. 10/8</strain>
        <tissue evidence="1">Leaf</tissue>
    </source>
</reference>